<evidence type="ECO:0000313" key="5">
    <source>
        <dbReference type="EMBL" id="KPM31195.1"/>
    </source>
</evidence>
<dbReference type="OrthoDB" id="9771846at2"/>
<comment type="caution">
    <text evidence="5">The sequence shown here is derived from an EMBL/GenBank/DDBJ whole genome shotgun (WGS) entry which is preliminary data.</text>
</comment>
<dbReference type="AlphaFoldDB" id="A0A0P7A456"/>
<organism evidence="5 6">
    <name type="scientific">Croceitalea dokdonensis DOKDO 023</name>
    <dbReference type="NCBI Taxonomy" id="1300341"/>
    <lineage>
        <taxon>Bacteria</taxon>
        <taxon>Pseudomonadati</taxon>
        <taxon>Bacteroidota</taxon>
        <taxon>Flavobacteriia</taxon>
        <taxon>Flavobacteriales</taxon>
        <taxon>Flavobacteriaceae</taxon>
        <taxon>Croceitalea</taxon>
    </lineage>
</organism>
<dbReference type="STRING" id="1300341.I595_2459"/>
<dbReference type="Gene3D" id="3.90.550.10">
    <property type="entry name" value="Spore Coat Polysaccharide Biosynthesis Protein SpsA, Chain A"/>
    <property type="match status" value="1"/>
</dbReference>
<protein>
    <submittedName>
        <fullName evidence="5">Glycosyl transferase family 2</fullName>
    </submittedName>
</protein>
<proteinExistence type="inferred from homology"/>
<keyword evidence="2" id="KW-0328">Glycosyltransferase</keyword>
<name>A0A0P7A456_9FLAO</name>
<dbReference type="PANTHER" id="PTHR43179:SF12">
    <property type="entry name" value="GALACTOFURANOSYLTRANSFERASE GLFT2"/>
    <property type="match status" value="1"/>
</dbReference>
<dbReference type="GO" id="GO:0016757">
    <property type="term" value="F:glycosyltransferase activity"/>
    <property type="evidence" value="ECO:0007669"/>
    <property type="project" value="UniProtKB-KW"/>
</dbReference>
<dbReference type="Proteomes" id="UP000050280">
    <property type="component" value="Unassembled WGS sequence"/>
</dbReference>
<dbReference type="Pfam" id="PF00535">
    <property type="entry name" value="Glycos_transf_2"/>
    <property type="match status" value="1"/>
</dbReference>
<keyword evidence="6" id="KW-1185">Reference proteome</keyword>
<dbReference type="InterPro" id="IPR029044">
    <property type="entry name" value="Nucleotide-diphossugar_trans"/>
</dbReference>
<gene>
    <name evidence="5" type="ORF">I595_2459</name>
</gene>
<dbReference type="CDD" id="cd04186">
    <property type="entry name" value="GT_2_like_c"/>
    <property type="match status" value="1"/>
</dbReference>
<dbReference type="PANTHER" id="PTHR43179">
    <property type="entry name" value="RHAMNOSYLTRANSFERASE WBBL"/>
    <property type="match status" value="1"/>
</dbReference>
<keyword evidence="3 5" id="KW-0808">Transferase</keyword>
<dbReference type="EMBL" id="LDJX01000005">
    <property type="protein sequence ID" value="KPM31195.1"/>
    <property type="molecule type" value="Genomic_DNA"/>
</dbReference>
<dbReference type="RefSeq" id="WP_054559527.1">
    <property type="nucleotide sequence ID" value="NZ_LDJX01000005.1"/>
</dbReference>
<feature type="domain" description="Glycosyltransferase 2-like" evidence="4">
    <location>
        <begin position="9"/>
        <end position="152"/>
    </location>
</feature>
<dbReference type="SUPFAM" id="SSF53448">
    <property type="entry name" value="Nucleotide-diphospho-sugar transferases"/>
    <property type="match status" value="1"/>
</dbReference>
<sequence>MKKHQPLVSIITINYNESAVTLAMLKTVRELYYKNIEVIVVDNASPNDRPDVIKEHYPEVTLIKSPENLGFAGGNNLGVKAAKGEFLFFVNNDTELPPDCLAPLVNTLVKDRTIGMVSPKIKFYWNPELIQYAGYTPMNQWTIRNNSIGYHQKDDGSFDVEGETESIHGAAMMVPKHVVKTVGMMTEVYFLYYEEHDWAQMIKRAGYKIYYQPQSYILHKESLSTGKFSPLKTYYITRNRIVFARRNFKPIQLFVSLLFQAFVSIPKNIITFLFKRQFEHLSAYLRAIKWNLSHNQILKS</sequence>
<reference evidence="5 6" key="1">
    <citation type="submission" date="2015-09" db="EMBL/GenBank/DDBJ databases">
        <title>Genome sequence of the marine flavobacterium Croceitalea dokdonensis DOKDO 023 that contains proton- and sodium-pumping rhodopsins.</title>
        <authorList>
            <person name="Kwon S.-K."/>
            <person name="Lee H.K."/>
            <person name="Kwak M.-J."/>
            <person name="Kim J.F."/>
        </authorList>
    </citation>
    <scope>NUCLEOTIDE SEQUENCE [LARGE SCALE GENOMIC DNA]</scope>
    <source>
        <strain evidence="5 6">DOKDO 023</strain>
    </source>
</reference>
<evidence type="ECO:0000313" key="6">
    <source>
        <dbReference type="Proteomes" id="UP000050280"/>
    </source>
</evidence>
<accession>A0A0P7A456</accession>
<evidence type="ECO:0000259" key="4">
    <source>
        <dbReference type="Pfam" id="PF00535"/>
    </source>
</evidence>
<evidence type="ECO:0000256" key="1">
    <source>
        <dbReference type="ARBA" id="ARBA00006739"/>
    </source>
</evidence>
<evidence type="ECO:0000256" key="2">
    <source>
        <dbReference type="ARBA" id="ARBA00022676"/>
    </source>
</evidence>
<evidence type="ECO:0000256" key="3">
    <source>
        <dbReference type="ARBA" id="ARBA00022679"/>
    </source>
</evidence>
<comment type="similarity">
    <text evidence="1">Belongs to the glycosyltransferase 2 family.</text>
</comment>
<dbReference type="InterPro" id="IPR001173">
    <property type="entry name" value="Glyco_trans_2-like"/>
</dbReference>